<organism evidence="1 2">
    <name type="scientific">Trichinella pseudospiralis</name>
    <name type="common">Parasitic roundworm</name>
    <dbReference type="NCBI Taxonomy" id="6337"/>
    <lineage>
        <taxon>Eukaryota</taxon>
        <taxon>Metazoa</taxon>
        <taxon>Ecdysozoa</taxon>
        <taxon>Nematoda</taxon>
        <taxon>Enoplea</taxon>
        <taxon>Dorylaimia</taxon>
        <taxon>Trichinellida</taxon>
        <taxon>Trichinellidae</taxon>
        <taxon>Trichinella</taxon>
    </lineage>
</organism>
<dbReference type="OrthoDB" id="10421014at2759"/>
<proteinExistence type="predicted"/>
<dbReference type="AlphaFoldDB" id="A0A0V1G5U3"/>
<sequence>MEEASISVPLAISRLKFGHTLGQLIPNLPASNAWAAAKRQPQQKAGTSEDEEIDVTTFDSAVAKRSIATRCFPTRTQKSNKIRQSEVKFNSPLERTFPKCAHPSCWAFNNN</sequence>
<name>A0A0V1G5U3_TRIPS</name>
<evidence type="ECO:0000313" key="1">
    <source>
        <dbReference type="EMBL" id="KRY93672.1"/>
    </source>
</evidence>
<dbReference type="Proteomes" id="UP000054995">
    <property type="component" value="Unassembled WGS sequence"/>
</dbReference>
<dbReference type="EMBL" id="JYDT01000001">
    <property type="protein sequence ID" value="KRY93672.1"/>
    <property type="molecule type" value="Genomic_DNA"/>
</dbReference>
<reference evidence="1 2" key="1">
    <citation type="submission" date="2015-01" db="EMBL/GenBank/DDBJ databases">
        <title>Evolution of Trichinella species and genotypes.</title>
        <authorList>
            <person name="Korhonen P.K."/>
            <person name="Edoardo P."/>
            <person name="Giuseppe L.R."/>
            <person name="Gasser R.B."/>
        </authorList>
    </citation>
    <scope>NUCLEOTIDE SEQUENCE [LARGE SCALE GENOMIC DNA]</scope>
    <source>
        <strain evidence="1">ISS470</strain>
    </source>
</reference>
<protein>
    <submittedName>
        <fullName evidence="1">Uncharacterized protein</fullName>
    </submittedName>
</protein>
<evidence type="ECO:0000313" key="2">
    <source>
        <dbReference type="Proteomes" id="UP000054995"/>
    </source>
</evidence>
<accession>A0A0V1G5U3</accession>
<comment type="caution">
    <text evidence="1">The sequence shown here is derived from an EMBL/GenBank/DDBJ whole genome shotgun (WGS) entry which is preliminary data.</text>
</comment>
<gene>
    <name evidence="1" type="ORF">T4D_10762</name>
</gene>
<keyword evidence="2" id="KW-1185">Reference proteome</keyword>